<protein>
    <submittedName>
        <fullName evidence="11">ABC transporter ATP-binding protein</fullName>
    </submittedName>
</protein>
<dbReference type="InterPro" id="IPR011527">
    <property type="entry name" value="ABC1_TM_dom"/>
</dbReference>
<dbReference type="PROSITE" id="PS50929">
    <property type="entry name" value="ABC_TM1F"/>
    <property type="match status" value="1"/>
</dbReference>
<reference evidence="12" key="1">
    <citation type="journal article" date="2019" name="Int. J. Syst. Evol. Microbiol.">
        <title>The Global Catalogue of Microorganisms (GCM) 10K type strain sequencing project: providing services to taxonomists for standard genome sequencing and annotation.</title>
        <authorList>
            <consortium name="The Broad Institute Genomics Platform"/>
            <consortium name="The Broad Institute Genome Sequencing Center for Infectious Disease"/>
            <person name="Wu L."/>
            <person name="Ma J."/>
        </authorList>
    </citation>
    <scope>NUCLEOTIDE SEQUENCE [LARGE SCALE GENOMIC DNA]</scope>
    <source>
        <strain evidence="12">JCM 10425</strain>
    </source>
</reference>
<keyword evidence="5 8" id="KW-1133">Transmembrane helix</keyword>
<feature type="domain" description="ABC transporter" evidence="9">
    <location>
        <begin position="364"/>
        <end position="614"/>
    </location>
</feature>
<keyword evidence="4 11" id="KW-0067">ATP-binding</keyword>
<evidence type="ECO:0000259" key="10">
    <source>
        <dbReference type="PROSITE" id="PS50929"/>
    </source>
</evidence>
<comment type="caution">
    <text evidence="11">The sequence shown here is derived from an EMBL/GenBank/DDBJ whole genome shotgun (WGS) entry which is preliminary data.</text>
</comment>
<evidence type="ECO:0000256" key="2">
    <source>
        <dbReference type="ARBA" id="ARBA00022692"/>
    </source>
</evidence>
<sequence>MSPDHADPAPGTDTTSGAARAGTEPVRATVVAAFRLAGRAAPAQLTAAVVVAAVSAAAPAATAWLTRETVNGIVAGVGAGRLLALVGGLAVAGVAVGVLPHAATYARAELGRRSAVRALDELYRAVERQVGLRRFEDPPFLDRLRMAGSGGRAPGDLCGAVLNAGTGLLSAAGLVAALLLVSPLMTGIVLAAAVPVLGMELLLARQRAAVLWRMSPAARREFFFGQLLGHPVAAKEVRLFGLAGFLRERMLSEHRAIDVAQRRVDRRALATQGGLALLGAGVAGGGLIWAVFAARDGRLGVGDVTMFVVTVAGLQAALAGLVSSFAGAHASALLFAHHRTVLATAPDLPVPAAPQPVPALRRGIELRDVWFRYADDKPWVLRGVTFTIPHGLSVALAGHNGAGKTTIVKLLCRLYDPTRGSIRWDGVDLRQVPLDDLRRRIATVFQDYMEYDLTAAENVGLGDLAALSDRERITAAARLAGIDGVLAGLPRGYDTMLSQIFAVGDDPDDPETGAMLSGGQWQRVALARALMRGERDLLVLDEPTAGLDAEAEHEIHARLRAHRAGRTSLLISHRLGAVADADRIVVLRNGVVAEEGDHTELIAARGTYARLFALQASGYTRTGVEP</sequence>
<dbReference type="PROSITE" id="PS00211">
    <property type="entry name" value="ABC_TRANSPORTER_1"/>
    <property type="match status" value="1"/>
</dbReference>
<evidence type="ECO:0000256" key="5">
    <source>
        <dbReference type="ARBA" id="ARBA00022989"/>
    </source>
</evidence>
<comment type="subcellular location">
    <subcellularLocation>
        <location evidence="1">Cell membrane</location>
        <topology evidence="1">Multi-pass membrane protein</topology>
    </subcellularLocation>
</comment>
<feature type="transmembrane region" description="Helical" evidence="8">
    <location>
        <begin position="269"/>
        <end position="292"/>
    </location>
</feature>
<keyword evidence="12" id="KW-1185">Reference proteome</keyword>
<keyword evidence="6 8" id="KW-0472">Membrane</keyword>
<proteinExistence type="predicted"/>
<dbReference type="InterPro" id="IPR036640">
    <property type="entry name" value="ABC1_TM_sf"/>
</dbReference>
<dbReference type="InterPro" id="IPR039421">
    <property type="entry name" value="Type_1_exporter"/>
</dbReference>
<keyword evidence="2 8" id="KW-0812">Transmembrane</keyword>
<feature type="domain" description="ABC transmembrane type-1" evidence="10">
    <location>
        <begin position="47"/>
        <end position="330"/>
    </location>
</feature>
<feature type="region of interest" description="Disordered" evidence="7">
    <location>
        <begin position="1"/>
        <end position="22"/>
    </location>
</feature>
<dbReference type="Pfam" id="PF00005">
    <property type="entry name" value="ABC_tran"/>
    <property type="match status" value="1"/>
</dbReference>
<dbReference type="Proteomes" id="UP001500967">
    <property type="component" value="Unassembled WGS sequence"/>
</dbReference>
<evidence type="ECO:0000256" key="3">
    <source>
        <dbReference type="ARBA" id="ARBA00022741"/>
    </source>
</evidence>
<dbReference type="SMART" id="SM00382">
    <property type="entry name" value="AAA"/>
    <property type="match status" value="1"/>
</dbReference>
<evidence type="ECO:0000256" key="7">
    <source>
        <dbReference type="SAM" id="MobiDB-lite"/>
    </source>
</evidence>
<dbReference type="SUPFAM" id="SSF90123">
    <property type="entry name" value="ABC transporter transmembrane region"/>
    <property type="match status" value="1"/>
</dbReference>
<dbReference type="GO" id="GO:0005524">
    <property type="term" value="F:ATP binding"/>
    <property type="evidence" value="ECO:0007669"/>
    <property type="project" value="UniProtKB-KW"/>
</dbReference>
<dbReference type="InterPro" id="IPR017871">
    <property type="entry name" value="ABC_transporter-like_CS"/>
</dbReference>
<dbReference type="Gene3D" id="3.40.50.300">
    <property type="entry name" value="P-loop containing nucleotide triphosphate hydrolases"/>
    <property type="match status" value="1"/>
</dbReference>
<dbReference type="PANTHER" id="PTHR43394">
    <property type="entry name" value="ATP-DEPENDENT PERMEASE MDL1, MITOCHONDRIAL"/>
    <property type="match status" value="1"/>
</dbReference>
<dbReference type="SUPFAM" id="SSF52540">
    <property type="entry name" value="P-loop containing nucleoside triphosphate hydrolases"/>
    <property type="match status" value="1"/>
</dbReference>
<dbReference type="PANTHER" id="PTHR43394:SF1">
    <property type="entry name" value="ATP-BINDING CASSETTE SUB-FAMILY B MEMBER 10, MITOCHONDRIAL"/>
    <property type="match status" value="1"/>
</dbReference>
<dbReference type="InterPro" id="IPR003593">
    <property type="entry name" value="AAA+_ATPase"/>
</dbReference>
<keyword evidence="3" id="KW-0547">Nucleotide-binding</keyword>
<feature type="transmembrane region" description="Helical" evidence="8">
    <location>
        <begin position="304"/>
        <end position="328"/>
    </location>
</feature>
<evidence type="ECO:0000256" key="8">
    <source>
        <dbReference type="SAM" id="Phobius"/>
    </source>
</evidence>
<evidence type="ECO:0000313" key="11">
    <source>
        <dbReference type="EMBL" id="GAA0240422.1"/>
    </source>
</evidence>
<dbReference type="EMBL" id="BAAAGX010000010">
    <property type="protein sequence ID" value="GAA0240422.1"/>
    <property type="molecule type" value="Genomic_DNA"/>
</dbReference>
<evidence type="ECO:0000256" key="1">
    <source>
        <dbReference type="ARBA" id="ARBA00004651"/>
    </source>
</evidence>
<dbReference type="InterPro" id="IPR027417">
    <property type="entry name" value="P-loop_NTPase"/>
</dbReference>
<accession>A0ABP3DTC0</accession>
<evidence type="ECO:0000259" key="9">
    <source>
        <dbReference type="PROSITE" id="PS50893"/>
    </source>
</evidence>
<feature type="transmembrane region" description="Helical" evidence="8">
    <location>
        <begin position="45"/>
        <end position="66"/>
    </location>
</feature>
<evidence type="ECO:0000256" key="6">
    <source>
        <dbReference type="ARBA" id="ARBA00023136"/>
    </source>
</evidence>
<organism evidence="11 12">
    <name type="scientific">Cryptosporangium japonicum</name>
    <dbReference type="NCBI Taxonomy" id="80872"/>
    <lineage>
        <taxon>Bacteria</taxon>
        <taxon>Bacillati</taxon>
        <taxon>Actinomycetota</taxon>
        <taxon>Actinomycetes</taxon>
        <taxon>Cryptosporangiales</taxon>
        <taxon>Cryptosporangiaceae</taxon>
        <taxon>Cryptosporangium</taxon>
    </lineage>
</organism>
<feature type="transmembrane region" description="Helical" evidence="8">
    <location>
        <begin position="78"/>
        <end position="103"/>
    </location>
</feature>
<dbReference type="RefSeq" id="WP_344649147.1">
    <property type="nucleotide sequence ID" value="NZ_BAAAGX010000010.1"/>
</dbReference>
<dbReference type="Gene3D" id="1.20.1560.10">
    <property type="entry name" value="ABC transporter type 1, transmembrane domain"/>
    <property type="match status" value="1"/>
</dbReference>
<evidence type="ECO:0000256" key="4">
    <source>
        <dbReference type="ARBA" id="ARBA00022840"/>
    </source>
</evidence>
<evidence type="ECO:0000313" key="12">
    <source>
        <dbReference type="Proteomes" id="UP001500967"/>
    </source>
</evidence>
<dbReference type="PROSITE" id="PS50893">
    <property type="entry name" value="ABC_TRANSPORTER_2"/>
    <property type="match status" value="1"/>
</dbReference>
<dbReference type="InterPro" id="IPR003439">
    <property type="entry name" value="ABC_transporter-like_ATP-bd"/>
</dbReference>
<name>A0ABP3DTC0_9ACTN</name>
<gene>
    <name evidence="11" type="ORF">GCM10009539_27160</name>
</gene>